<sequence>MLFWLIKILVVGLLLYVAFWLALLAVIVIASAWLAQNLDPESERQPELRDGHSGVGLYDKDDWRIDMGDPDEP</sequence>
<dbReference type="EMBL" id="AMRJ01000009">
    <property type="protein sequence ID" value="EKF74667.1"/>
    <property type="molecule type" value="Genomic_DNA"/>
</dbReference>
<dbReference type="Proteomes" id="UP000010164">
    <property type="component" value="Unassembled WGS sequence"/>
</dbReference>
<keyword evidence="4" id="KW-1185">Reference proteome</keyword>
<comment type="caution">
    <text evidence="3">The sequence shown here is derived from an EMBL/GenBank/DDBJ whole genome shotgun (WGS) entry which is preliminary data.</text>
</comment>
<evidence type="ECO:0000313" key="4">
    <source>
        <dbReference type="Proteomes" id="UP000010164"/>
    </source>
</evidence>
<protein>
    <submittedName>
        <fullName evidence="3">Uncharacterized protein</fullName>
    </submittedName>
</protein>
<accession>L0WET0</accession>
<feature type="region of interest" description="Disordered" evidence="1">
    <location>
        <begin position="41"/>
        <end position="73"/>
    </location>
</feature>
<evidence type="ECO:0000313" key="3">
    <source>
        <dbReference type="EMBL" id="EKF74667.1"/>
    </source>
</evidence>
<dbReference type="AlphaFoldDB" id="L0WET0"/>
<gene>
    <name evidence="3" type="ORF">A11A3_07603</name>
</gene>
<evidence type="ECO:0000256" key="1">
    <source>
        <dbReference type="SAM" id="MobiDB-lite"/>
    </source>
</evidence>
<keyword evidence="2" id="KW-0472">Membrane</keyword>
<organism evidence="3 4">
    <name type="scientific">Alcanivorax hongdengensis A-11-3</name>
    <dbReference type="NCBI Taxonomy" id="1177179"/>
    <lineage>
        <taxon>Bacteria</taxon>
        <taxon>Pseudomonadati</taxon>
        <taxon>Pseudomonadota</taxon>
        <taxon>Gammaproteobacteria</taxon>
        <taxon>Oceanospirillales</taxon>
        <taxon>Alcanivoracaceae</taxon>
        <taxon>Alcanivorax</taxon>
    </lineage>
</organism>
<feature type="compositionally biased region" description="Basic and acidic residues" evidence="1">
    <location>
        <begin position="41"/>
        <end position="67"/>
    </location>
</feature>
<dbReference type="STRING" id="1177179.A11A3_07603"/>
<dbReference type="eggNOG" id="ENOG50308JJ">
    <property type="taxonomic scope" value="Bacteria"/>
</dbReference>
<feature type="transmembrane region" description="Helical" evidence="2">
    <location>
        <begin position="6"/>
        <end position="35"/>
    </location>
</feature>
<keyword evidence="2" id="KW-0812">Transmembrane</keyword>
<dbReference type="InterPro" id="IPR022213">
    <property type="entry name" value="DUF3742"/>
</dbReference>
<keyword evidence="2" id="KW-1133">Transmembrane helix</keyword>
<name>L0WET0_9GAMM</name>
<evidence type="ECO:0000256" key="2">
    <source>
        <dbReference type="SAM" id="Phobius"/>
    </source>
</evidence>
<proteinExistence type="predicted"/>
<reference evidence="3 4" key="1">
    <citation type="journal article" date="2012" name="J. Bacteriol.">
        <title>Genome Sequence of the Alkane-Degrading Bacterium Alcanivorax hongdengensis Type Strain A-11-3.</title>
        <authorList>
            <person name="Lai Q."/>
            <person name="Shao Z."/>
        </authorList>
    </citation>
    <scope>NUCLEOTIDE SEQUENCE [LARGE SCALE GENOMIC DNA]</scope>
    <source>
        <strain evidence="3 4">A-11-3</strain>
    </source>
</reference>
<dbReference type="Pfam" id="PF12553">
    <property type="entry name" value="DUF3742"/>
    <property type="match status" value="1"/>
</dbReference>